<evidence type="ECO:0000313" key="2">
    <source>
        <dbReference type="Proteomes" id="UP000008144"/>
    </source>
</evidence>
<evidence type="ECO:0000313" key="1">
    <source>
        <dbReference type="Ensembl" id="ENSCINP00000036392.1"/>
    </source>
</evidence>
<reference evidence="2" key="1">
    <citation type="journal article" date="2002" name="Science">
        <title>The draft genome of Ciona intestinalis: insights into chordate and vertebrate origins.</title>
        <authorList>
            <person name="Dehal P."/>
            <person name="Satou Y."/>
            <person name="Campbell R.K."/>
            <person name="Chapman J."/>
            <person name="Degnan B."/>
            <person name="De Tomaso A."/>
            <person name="Davidson B."/>
            <person name="Di Gregorio A."/>
            <person name="Gelpke M."/>
            <person name="Goodstein D.M."/>
            <person name="Harafuji N."/>
            <person name="Hastings K.E."/>
            <person name="Ho I."/>
            <person name="Hotta K."/>
            <person name="Huang W."/>
            <person name="Kawashima T."/>
            <person name="Lemaire P."/>
            <person name="Martinez D."/>
            <person name="Meinertzhagen I.A."/>
            <person name="Necula S."/>
            <person name="Nonaka M."/>
            <person name="Putnam N."/>
            <person name="Rash S."/>
            <person name="Saiga H."/>
            <person name="Satake M."/>
            <person name="Terry A."/>
            <person name="Yamada L."/>
            <person name="Wang H.G."/>
            <person name="Awazu S."/>
            <person name="Azumi K."/>
            <person name="Boore J."/>
            <person name="Branno M."/>
            <person name="Chin-Bow S."/>
            <person name="DeSantis R."/>
            <person name="Doyle S."/>
            <person name="Francino P."/>
            <person name="Keys D.N."/>
            <person name="Haga S."/>
            <person name="Hayashi H."/>
            <person name="Hino K."/>
            <person name="Imai K.S."/>
            <person name="Inaba K."/>
            <person name="Kano S."/>
            <person name="Kobayashi K."/>
            <person name="Kobayashi M."/>
            <person name="Lee B.I."/>
            <person name="Makabe K.W."/>
            <person name="Manohar C."/>
            <person name="Matassi G."/>
            <person name="Medina M."/>
            <person name="Mochizuki Y."/>
            <person name="Mount S."/>
            <person name="Morishita T."/>
            <person name="Miura S."/>
            <person name="Nakayama A."/>
            <person name="Nishizaka S."/>
            <person name="Nomoto H."/>
            <person name="Ohta F."/>
            <person name="Oishi K."/>
            <person name="Rigoutsos I."/>
            <person name="Sano M."/>
            <person name="Sasaki A."/>
            <person name="Sasakura Y."/>
            <person name="Shoguchi E."/>
            <person name="Shin-i T."/>
            <person name="Spagnuolo A."/>
            <person name="Stainier D."/>
            <person name="Suzuki M.M."/>
            <person name="Tassy O."/>
            <person name="Takatori N."/>
            <person name="Tokuoka M."/>
            <person name="Yagi K."/>
            <person name="Yoshizaki F."/>
            <person name="Wada S."/>
            <person name="Zhang C."/>
            <person name="Hyatt P.D."/>
            <person name="Larimer F."/>
            <person name="Detter C."/>
            <person name="Doggett N."/>
            <person name="Glavina T."/>
            <person name="Hawkins T."/>
            <person name="Richardson P."/>
            <person name="Lucas S."/>
            <person name="Kohara Y."/>
            <person name="Levine M."/>
            <person name="Satoh N."/>
            <person name="Rokhsar D.S."/>
        </authorList>
    </citation>
    <scope>NUCLEOTIDE SEQUENCE [LARGE SCALE GENOMIC DNA]</scope>
</reference>
<protein>
    <submittedName>
        <fullName evidence="1">Uncharacterized protein</fullName>
    </submittedName>
</protein>
<dbReference type="AlphaFoldDB" id="H2Y3A7"/>
<keyword evidence="2" id="KW-1185">Reference proteome</keyword>
<dbReference type="HOGENOM" id="CLU_2995868_0_0_1"/>
<name>H2Y3A7_CIOIN</name>
<proteinExistence type="predicted"/>
<accession>H2Y3A7</accession>
<dbReference type="InParanoid" id="H2Y3A7"/>
<reference evidence="1" key="3">
    <citation type="submission" date="2025-09" db="UniProtKB">
        <authorList>
            <consortium name="Ensembl"/>
        </authorList>
    </citation>
    <scope>IDENTIFICATION</scope>
</reference>
<organism evidence="1 2">
    <name type="scientific">Ciona intestinalis</name>
    <name type="common">Transparent sea squirt</name>
    <name type="synonym">Ascidia intestinalis</name>
    <dbReference type="NCBI Taxonomy" id="7719"/>
    <lineage>
        <taxon>Eukaryota</taxon>
        <taxon>Metazoa</taxon>
        <taxon>Chordata</taxon>
        <taxon>Tunicata</taxon>
        <taxon>Ascidiacea</taxon>
        <taxon>Phlebobranchia</taxon>
        <taxon>Cionidae</taxon>
        <taxon>Ciona</taxon>
    </lineage>
</organism>
<sequence length="57" mass="6723">MFSRIFKVNVVCEPFSLLSRTVSTVLETSIGHKLFHQPHNCHNRTDDNARLNRRRGW</sequence>
<dbReference type="Proteomes" id="UP000008144">
    <property type="component" value="Unassembled WGS sequence"/>
</dbReference>
<reference evidence="1" key="2">
    <citation type="submission" date="2025-08" db="UniProtKB">
        <authorList>
            <consortium name="Ensembl"/>
        </authorList>
    </citation>
    <scope>IDENTIFICATION</scope>
</reference>
<dbReference type="Ensembl" id="ENSCINT00000033661.1">
    <property type="protein sequence ID" value="ENSCINP00000036392.1"/>
    <property type="gene ID" value="ENSCING00000022843.1"/>
</dbReference>